<evidence type="ECO:0000313" key="7">
    <source>
        <dbReference type="Proteomes" id="UP001186944"/>
    </source>
</evidence>
<keyword evidence="7" id="KW-1185">Reference proteome</keyword>
<comment type="similarity">
    <text evidence="1">Belongs to the pellino family.</text>
</comment>
<dbReference type="EMBL" id="VSWD01000009">
    <property type="protein sequence ID" value="KAK3093728.1"/>
    <property type="molecule type" value="Genomic_DNA"/>
</dbReference>
<evidence type="ECO:0000259" key="4">
    <source>
        <dbReference type="Pfam" id="PF04710"/>
    </source>
</evidence>
<dbReference type="GO" id="GO:0061630">
    <property type="term" value="F:ubiquitin protein ligase activity"/>
    <property type="evidence" value="ECO:0007669"/>
    <property type="project" value="InterPro"/>
</dbReference>
<protein>
    <recommendedName>
        <fullName evidence="8">Pellino</fullName>
    </recommendedName>
</protein>
<dbReference type="AlphaFoldDB" id="A0AA89BWX6"/>
<dbReference type="InterPro" id="IPR006800">
    <property type="entry name" value="Pellino_fam"/>
</dbReference>
<evidence type="ECO:0000256" key="3">
    <source>
        <dbReference type="SAM" id="MobiDB-lite"/>
    </source>
</evidence>
<evidence type="ECO:0008006" key="8">
    <source>
        <dbReference type="Google" id="ProtNLM"/>
    </source>
</evidence>
<dbReference type="InterPro" id="IPR048335">
    <property type="entry name" value="Pellino_RING"/>
</dbReference>
<dbReference type="PIRSF" id="PIRSF038886">
    <property type="entry name" value="Pellino"/>
    <property type="match status" value="1"/>
</dbReference>
<accession>A0AA89BWX6</accession>
<dbReference type="Pfam" id="PF20723">
    <property type="entry name" value="Pellino_RING"/>
    <property type="match status" value="1"/>
</dbReference>
<reference evidence="6" key="1">
    <citation type="submission" date="2019-08" db="EMBL/GenBank/DDBJ databases">
        <title>The improved chromosome-level genome for the pearl oyster Pinctada fucata martensii using PacBio sequencing and Hi-C.</title>
        <authorList>
            <person name="Zheng Z."/>
        </authorList>
    </citation>
    <scope>NUCLEOTIDE SEQUENCE</scope>
    <source>
        <strain evidence="6">ZZ-2019</strain>
        <tissue evidence="6">Adductor muscle</tissue>
    </source>
</reference>
<dbReference type="Proteomes" id="UP001186944">
    <property type="component" value="Unassembled WGS sequence"/>
</dbReference>
<dbReference type="PANTHER" id="PTHR12098:SF2">
    <property type="entry name" value="PROTEIN PELLINO"/>
    <property type="match status" value="1"/>
</dbReference>
<feature type="domain" description="Pellino RING" evidence="5">
    <location>
        <begin position="298"/>
        <end position="439"/>
    </location>
</feature>
<name>A0AA89BWX6_PINIB</name>
<dbReference type="InterPro" id="IPR048334">
    <property type="entry name" value="Pellino_FHA"/>
</dbReference>
<dbReference type="GO" id="GO:0000209">
    <property type="term" value="P:protein polyubiquitination"/>
    <property type="evidence" value="ECO:0007669"/>
    <property type="project" value="InterPro"/>
</dbReference>
<organism evidence="6 7">
    <name type="scientific">Pinctada imbricata</name>
    <name type="common">Atlantic pearl-oyster</name>
    <name type="synonym">Pinctada martensii</name>
    <dbReference type="NCBI Taxonomy" id="66713"/>
    <lineage>
        <taxon>Eukaryota</taxon>
        <taxon>Metazoa</taxon>
        <taxon>Spiralia</taxon>
        <taxon>Lophotrochozoa</taxon>
        <taxon>Mollusca</taxon>
        <taxon>Bivalvia</taxon>
        <taxon>Autobranchia</taxon>
        <taxon>Pteriomorphia</taxon>
        <taxon>Pterioida</taxon>
        <taxon>Pterioidea</taxon>
        <taxon>Pteriidae</taxon>
        <taxon>Pinctada</taxon>
    </lineage>
</organism>
<dbReference type="GO" id="GO:0008592">
    <property type="term" value="P:regulation of Toll signaling pathway"/>
    <property type="evidence" value="ECO:0007669"/>
    <property type="project" value="InterPro"/>
</dbReference>
<evidence type="ECO:0000256" key="1">
    <source>
        <dbReference type="ARBA" id="ARBA00005639"/>
    </source>
</evidence>
<evidence type="ECO:0000256" key="2">
    <source>
        <dbReference type="ARBA" id="ARBA00022553"/>
    </source>
</evidence>
<proteinExistence type="inferred from homology"/>
<evidence type="ECO:0000313" key="6">
    <source>
        <dbReference type="EMBL" id="KAK3093728.1"/>
    </source>
</evidence>
<dbReference type="PANTHER" id="PTHR12098">
    <property type="entry name" value="E3 UBIQUITIN-PROTEIN LIGASE PELLINO-RELATED"/>
    <property type="match status" value="1"/>
</dbReference>
<comment type="caution">
    <text evidence="6">The sequence shown here is derived from an EMBL/GenBank/DDBJ whole genome shotgun (WGS) entry which is preliminary data.</text>
</comment>
<feature type="domain" description="Pellino FHA" evidence="4">
    <location>
        <begin position="34"/>
        <end position="293"/>
    </location>
</feature>
<keyword evidence="2" id="KW-0597">Phosphoprotein</keyword>
<dbReference type="Pfam" id="PF04710">
    <property type="entry name" value="Pellino_FHA"/>
    <property type="match status" value="1"/>
</dbReference>
<sequence length="439" mass="48530">MVDKVAVPLQLPSGGDHRSPPVIPQLNRSPQNKHRHGPIKYGELLVLGYNGHLPTGEKGRRRSKFLLSKRPAGNGVKPFRKHIVKNPQSAKAVTDSQQHSVTYTLSRNQAVIVEYKQDENTDMFQIGRSSESPIDFIVMDTIPGDQRTPNDSITQSTISRFACRILIERDPPYTARIYAAGFDSGRNIFLGEKAVKWYMGEEIDGLTTNGVFIMQPRGGFNTASKPSTWREVSVGGAIYPLRESRSAPLKSNQIKDENNILHDGTLIDLCGATLLWRSAHGLIASPSPQQFENLVETINAGRPQCPVGLNTLQLSSKGTLGLPDRQPYVYLQCGHVHGQHQWGQKQNNSDSRTCPLCLTDGPFVKLKMGCELSVYVDSDPPTHCFNPCGHVASENTVRYWSEVAVPHGCQGFHCVCPFCATPLSNNPGYVKLIFQDNTD</sequence>
<evidence type="ECO:0000259" key="5">
    <source>
        <dbReference type="Pfam" id="PF20723"/>
    </source>
</evidence>
<gene>
    <name evidence="6" type="ORF">FSP39_019352</name>
</gene>
<feature type="region of interest" description="Disordered" evidence="3">
    <location>
        <begin position="1"/>
        <end position="36"/>
    </location>
</feature>